<proteinExistence type="predicted"/>
<organism evidence="1 2">
    <name type="scientific">Chaenocephalus aceratus</name>
    <name type="common">Blackfin icefish</name>
    <name type="synonym">Chaenichthys aceratus</name>
    <dbReference type="NCBI Taxonomy" id="36190"/>
    <lineage>
        <taxon>Eukaryota</taxon>
        <taxon>Metazoa</taxon>
        <taxon>Chordata</taxon>
        <taxon>Craniata</taxon>
        <taxon>Vertebrata</taxon>
        <taxon>Euteleostomi</taxon>
        <taxon>Actinopterygii</taxon>
        <taxon>Neopterygii</taxon>
        <taxon>Teleostei</taxon>
        <taxon>Neoteleostei</taxon>
        <taxon>Acanthomorphata</taxon>
        <taxon>Eupercaria</taxon>
        <taxon>Perciformes</taxon>
        <taxon>Notothenioidei</taxon>
        <taxon>Channichthyidae</taxon>
        <taxon>Chaenocephalus</taxon>
    </lineage>
</organism>
<evidence type="ECO:0000313" key="1">
    <source>
        <dbReference type="EMBL" id="KAI4825961.1"/>
    </source>
</evidence>
<sequence length="74" mass="8349">MLPHKNVTFPPLTPSKTQRLIFDQQRPQHDVIQTSEEGQEEKAGAVSVQPAVRKVTRNKAGSKQLHQTINPFPH</sequence>
<dbReference type="EMBL" id="CM043790">
    <property type="protein sequence ID" value="KAI4825961.1"/>
    <property type="molecule type" value="Genomic_DNA"/>
</dbReference>
<protein>
    <submittedName>
        <fullName evidence="1">Uncharacterized protein</fullName>
    </submittedName>
</protein>
<evidence type="ECO:0000313" key="2">
    <source>
        <dbReference type="Proteomes" id="UP001057452"/>
    </source>
</evidence>
<gene>
    <name evidence="1" type="ORF">KUCAC02_021620</name>
</gene>
<keyword evidence="2" id="KW-1185">Reference proteome</keyword>
<name>A0ACB9XG13_CHAAC</name>
<dbReference type="Proteomes" id="UP001057452">
    <property type="component" value="Chromosome 6"/>
</dbReference>
<reference evidence="1" key="1">
    <citation type="submission" date="2022-05" db="EMBL/GenBank/DDBJ databases">
        <title>Chromosome-level genome of Chaenocephalus aceratus.</title>
        <authorList>
            <person name="Park H."/>
        </authorList>
    </citation>
    <scope>NUCLEOTIDE SEQUENCE</scope>
    <source>
        <strain evidence="1">KU_202001</strain>
    </source>
</reference>
<accession>A0ACB9XG13</accession>
<comment type="caution">
    <text evidence="1">The sequence shown here is derived from an EMBL/GenBank/DDBJ whole genome shotgun (WGS) entry which is preliminary data.</text>
</comment>